<gene>
    <name evidence="4" type="ORF">A4H97_10090</name>
</gene>
<keyword evidence="1" id="KW-0175">Coiled coil</keyword>
<comment type="caution">
    <text evidence="4">The sequence shown here is derived from an EMBL/GenBank/DDBJ whole genome shotgun (WGS) entry which is preliminary data.</text>
</comment>
<dbReference type="Proteomes" id="UP000192610">
    <property type="component" value="Unassembled WGS sequence"/>
</dbReference>
<feature type="compositionally biased region" description="Basic and acidic residues" evidence="2">
    <location>
        <begin position="90"/>
        <end position="99"/>
    </location>
</feature>
<feature type="chain" id="PRO_5012686741" description="DUF4890 domain-containing protein" evidence="3">
    <location>
        <begin position="28"/>
        <end position="130"/>
    </location>
</feature>
<accession>A0A1V9EF13</accession>
<evidence type="ECO:0000256" key="1">
    <source>
        <dbReference type="SAM" id="Coils"/>
    </source>
</evidence>
<dbReference type="STRING" id="354355.SAMN05660816_03524"/>
<keyword evidence="5" id="KW-1185">Reference proteome</keyword>
<dbReference type="EMBL" id="LVXG01000034">
    <property type="protein sequence ID" value="OQP44703.1"/>
    <property type="molecule type" value="Genomic_DNA"/>
</dbReference>
<evidence type="ECO:0000313" key="4">
    <source>
        <dbReference type="EMBL" id="OQP44703.1"/>
    </source>
</evidence>
<feature type="coiled-coil region" evidence="1">
    <location>
        <begin position="29"/>
        <end position="56"/>
    </location>
</feature>
<reference evidence="5" key="1">
    <citation type="submission" date="2016-04" db="EMBL/GenBank/DDBJ databases">
        <authorList>
            <person name="Chen L."/>
            <person name="Zhuang W."/>
            <person name="Wang G."/>
        </authorList>
    </citation>
    <scope>NUCLEOTIDE SEQUENCE [LARGE SCALE GENOMIC DNA]</scope>
    <source>
        <strain evidence="5">17621</strain>
    </source>
</reference>
<evidence type="ECO:0008006" key="6">
    <source>
        <dbReference type="Google" id="ProtNLM"/>
    </source>
</evidence>
<protein>
    <recommendedName>
        <fullName evidence="6">DUF4890 domain-containing protein</fullName>
    </recommendedName>
</protein>
<keyword evidence="3" id="KW-0732">Signal</keyword>
<proteinExistence type="predicted"/>
<sequence length="130" mass="15441">METKNMKRIIKITAMLVLVILATNVSAQSKMSEEQKTEAKAKYQELKQKLNLSEDQSKKVDAINTTWFEGVTELKKSNEPKMVKRNKLKSLNDTRNRQMKDVLTKEQFKIYKEQQKEMKEEFKQRRANRE</sequence>
<evidence type="ECO:0000256" key="3">
    <source>
        <dbReference type="SAM" id="SignalP"/>
    </source>
</evidence>
<evidence type="ECO:0000256" key="2">
    <source>
        <dbReference type="SAM" id="MobiDB-lite"/>
    </source>
</evidence>
<feature type="signal peptide" evidence="3">
    <location>
        <begin position="1"/>
        <end position="27"/>
    </location>
</feature>
<organism evidence="4 5">
    <name type="scientific">Niastella yeongjuensis</name>
    <dbReference type="NCBI Taxonomy" id="354355"/>
    <lineage>
        <taxon>Bacteria</taxon>
        <taxon>Pseudomonadati</taxon>
        <taxon>Bacteroidota</taxon>
        <taxon>Chitinophagia</taxon>
        <taxon>Chitinophagales</taxon>
        <taxon>Chitinophagaceae</taxon>
        <taxon>Niastella</taxon>
    </lineage>
</organism>
<name>A0A1V9EF13_9BACT</name>
<feature type="region of interest" description="Disordered" evidence="2">
    <location>
        <begin position="78"/>
        <end position="99"/>
    </location>
</feature>
<evidence type="ECO:0000313" key="5">
    <source>
        <dbReference type="Proteomes" id="UP000192610"/>
    </source>
</evidence>
<dbReference type="AlphaFoldDB" id="A0A1V9EF13"/>